<dbReference type="InterPro" id="IPR013762">
    <property type="entry name" value="Integrase-like_cat_sf"/>
</dbReference>
<proteinExistence type="inferred from homology"/>
<dbReference type="Pfam" id="PF00589">
    <property type="entry name" value="Phage_integrase"/>
    <property type="match status" value="1"/>
</dbReference>
<dbReference type="Gene3D" id="1.10.150.130">
    <property type="match status" value="1"/>
</dbReference>
<evidence type="ECO:0000256" key="2">
    <source>
        <dbReference type="ARBA" id="ARBA00023125"/>
    </source>
</evidence>
<comment type="caution">
    <text evidence="5">The sequence shown here is derived from an EMBL/GenBank/DDBJ whole genome shotgun (WGS) entry which is preliminary data.</text>
</comment>
<dbReference type="EMBL" id="QSUL01000011">
    <property type="protein sequence ID" value="RGN33314.1"/>
    <property type="molecule type" value="Genomic_DNA"/>
</dbReference>
<dbReference type="RefSeq" id="WP_009132253.1">
    <property type="nucleotide sequence ID" value="NZ_CABKRN010000006.1"/>
</dbReference>
<reference evidence="5 6" key="1">
    <citation type="submission" date="2018-08" db="EMBL/GenBank/DDBJ databases">
        <title>A genome reference for cultivated species of the human gut microbiota.</title>
        <authorList>
            <person name="Zou Y."/>
            <person name="Xue W."/>
            <person name="Luo G."/>
        </authorList>
    </citation>
    <scope>NUCLEOTIDE SEQUENCE [LARGE SCALE GENOMIC DNA]</scope>
    <source>
        <strain evidence="5 6">OM05-15BH</strain>
    </source>
</reference>
<organism evidence="5 6">
    <name type="scientific">Bacteroides oleiciplenus</name>
    <dbReference type="NCBI Taxonomy" id="626931"/>
    <lineage>
        <taxon>Bacteria</taxon>
        <taxon>Pseudomonadati</taxon>
        <taxon>Bacteroidota</taxon>
        <taxon>Bacteroidia</taxon>
        <taxon>Bacteroidales</taxon>
        <taxon>Bacteroidaceae</taxon>
        <taxon>Bacteroides</taxon>
    </lineage>
</organism>
<dbReference type="GO" id="GO:0015074">
    <property type="term" value="P:DNA integration"/>
    <property type="evidence" value="ECO:0007669"/>
    <property type="project" value="InterPro"/>
</dbReference>
<dbReference type="InterPro" id="IPR002104">
    <property type="entry name" value="Integrase_catalytic"/>
</dbReference>
<protein>
    <submittedName>
        <fullName evidence="5">Recombinase</fullName>
    </submittedName>
</protein>
<dbReference type="InterPro" id="IPR010998">
    <property type="entry name" value="Integrase_recombinase_N"/>
</dbReference>
<dbReference type="Proteomes" id="UP000260983">
    <property type="component" value="Unassembled WGS sequence"/>
</dbReference>
<dbReference type="AlphaFoldDB" id="A0A3E5B717"/>
<dbReference type="GO" id="GO:0003677">
    <property type="term" value="F:DNA binding"/>
    <property type="evidence" value="ECO:0007669"/>
    <property type="project" value="UniProtKB-KW"/>
</dbReference>
<dbReference type="InterPro" id="IPR011010">
    <property type="entry name" value="DNA_brk_join_enz"/>
</dbReference>
<evidence type="ECO:0000313" key="5">
    <source>
        <dbReference type="EMBL" id="RGN33314.1"/>
    </source>
</evidence>
<evidence type="ECO:0000256" key="1">
    <source>
        <dbReference type="ARBA" id="ARBA00008857"/>
    </source>
</evidence>
<dbReference type="InterPro" id="IPR050090">
    <property type="entry name" value="Tyrosine_recombinase_XerCD"/>
</dbReference>
<dbReference type="Gene3D" id="1.10.443.10">
    <property type="entry name" value="Intergrase catalytic core"/>
    <property type="match status" value="1"/>
</dbReference>
<gene>
    <name evidence="5" type="ORF">DXB65_16435</name>
</gene>
<dbReference type="GO" id="GO:0006310">
    <property type="term" value="P:DNA recombination"/>
    <property type="evidence" value="ECO:0007669"/>
    <property type="project" value="UniProtKB-KW"/>
</dbReference>
<comment type="similarity">
    <text evidence="1">Belongs to the 'phage' integrase family.</text>
</comment>
<evidence type="ECO:0000313" key="6">
    <source>
        <dbReference type="Proteomes" id="UP000260983"/>
    </source>
</evidence>
<dbReference type="InterPro" id="IPR025269">
    <property type="entry name" value="SAM-like_dom"/>
</dbReference>
<evidence type="ECO:0000259" key="4">
    <source>
        <dbReference type="PROSITE" id="PS51898"/>
    </source>
</evidence>
<dbReference type="PANTHER" id="PTHR30349:SF64">
    <property type="entry name" value="PROPHAGE INTEGRASE INTD-RELATED"/>
    <property type="match status" value="1"/>
</dbReference>
<keyword evidence="2" id="KW-0238">DNA-binding</keyword>
<keyword evidence="3" id="KW-0233">DNA recombination</keyword>
<accession>A0A3E5B717</accession>
<evidence type="ECO:0000256" key="3">
    <source>
        <dbReference type="ARBA" id="ARBA00023172"/>
    </source>
</evidence>
<feature type="domain" description="Tyr recombinase" evidence="4">
    <location>
        <begin position="118"/>
        <end position="306"/>
    </location>
</feature>
<dbReference type="PROSITE" id="PS51898">
    <property type="entry name" value="TYR_RECOMBINASE"/>
    <property type="match status" value="1"/>
</dbReference>
<dbReference type="Pfam" id="PF13102">
    <property type="entry name" value="Phage_int_SAM_5"/>
    <property type="match status" value="1"/>
</dbReference>
<sequence>MNTERIEKDDGRLDLSLYMAEVIDELKEDRRYPAVHTYTSTLHSFAKFSCGAMPVNDVFTPGRLKAYEDWLLQRRLSWNTISTYMRTLQAVYNRLSPPGTPEHNAKLFDDVYTKVKSQTKRALTEEQMGRLMHTNLDVPCKELQRAQAYFLLMFLLRGMPFIDLAHLRKRDVRDGRIVYRRHKTGKQITLRIPREALPLLKEFKDKDDASLYLFPILNDAPEGEDALYWYYQRALRNFNKMLGALAKRLLPGIKISSYTARHTWATLAYHMGMPVGIICQALGHSSVRVTETYLKPFENEKVDKANRKLISTIGKNEGRNGIFLIPYRT</sequence>
<dbReference type="SUPFAM" id="SSF56349">
    <property type="entry name" value="DNA breaking-rejoining enzymes"/>
    <property type="match status" value="1"/>
</dbReference>
<name>A0A3E5B717_9BACE</name>
<dbReference type="PANTHER" id="PTHR30349">
    <property type="entry name" value="PHAGE INTEGRASE-RELATED"/>
    <property type="match status" value="1"/>
</dbReference>